<dbReference type="EMBL" id="CP035807">
    <property type="protein sequence ID" value="QEN06298.1"/>
    <property type="molecule type" value="Genomic_DNA"/>
</dbReference>
<evidence type="ECO:0000313" key="7">
    <source>
        <dbReference type="EMBL" id="QEN06298.1"/>
    </source>
</evidence>
<keyword evidence="3 6" id="KW-0812">Transmembrane</keyword>
<dbReference type="PANTHER" id="PTHR33931">
    <property type="entry name" value="HOLIN-LIKE PROTEIN CIDA-RELATED"/>
    <property type="match status" value="1"/>
</dbReference>
<dbReference type="RefSeq" id="WP_149569524.1">
    <property type="nucleotide sequence ID" value="NZ_CP035807.1"/>
</dbReference>
<reference evidence="7 8" key="2">
    <citation type="submission" date="2019-09" db="EMBL/GenBank/DDBJ databases">
        <title>Complete Genome Sequence and Methylome Analysis of free living Spirochaetas.</title>
        <authorList>
            <person name="Leshcheva N."/>
            <person name="Mikheeva N."/>
        </authorList>
    </citation>
    <scope>NUCLEOTIDE SEQUENCE [LARGE SCALE GENOMIC DNA]</scope>
    <source>
        <strain evidence="7 8">P</strain>
    </source>
</reference>
<name>A0A5C1QG09_9SPIO</name>
<evidence type="ECO:0000313" key="8">
    <source>
        <dbReference type="Proteomes" id="UP000323824"/>
    </source>
</evidence>
<dbReference type="OrthoDB" id="3176438at2"/>
<dbReference type="GO" id="GO:0005886">
    <property type="term" value="C:plasma membrane"/>
    <property type="evidence" value="ECO:0007669"/>
    <property type="project" value="UniProtKB-SubCell"/>
</dbReference>
<keyword evidence="4 6" id="KW-1133">Transmembrane helix</keyword>
<dbReference type="PANTHER" id="PTHR33931:SF2">
    <property type="entry name" value="HOLIN-LIKE PROTEIN CIDA"/>
    <property type="match status" value="1"/>
</dbReference>
<comment type="subcellular location">
    <subcellularLocation>
        <location evidence="1">Cell membrane</location>
        <topology evidence="1">Multi-pass membrane protein</topology>
    </subcellularLocation>
</comment>
<sequence>MNIFKQLWILTLFYILGESLVRFIPSPLPGNVVGFLLMFMALKFNLVPEEKISTVSNFFLKNLAILFIPGGVGLITVIHLFNGNILKIILILLISTTITLLSTAFTILLIERIKK</sequence>
<feature type="transmembrane region" description="Helical" evidence="6">
    <location>
        <begin position="30"/>
        <end position="47"/>
    </location>
</feature>
<evidence type="ECO:0000256" key="2">
    <source>
        <dbReference type="ARBA" id="ARBA00022475"/>
    </source>
</evidence>
<feature type="transmembrane region" description="Helical" evidence="6">
    <location>
        <begin position="7"/>
        <end position="24"/>
    </location>
</feature>
<dbReference type="Pfam" id="PF03788">
    <property type="entry name" value="LrgA"/>
    <property type="match status" value="1"/>
</dbReference>
<keyword evidence="8" id="KW-1185">Reference proteome</keyword>
<dbReference type="KEGG" id="sper:EW093_16910"/>
<feature type="transmembrane region" description="Helical" evidence="6">
    <location>
        <begin position="59"/>
        <end position="82"/>
    </location>
</feature>
<reference evidence="7 8" key="1">
    <citation type="submission" date="2019-02" db="EMBL/GenBank/DDBJ databases">
        <authorList>
            <person name="Fomenkov A."/>
            <person name="Dubinina G."/>
            <person name="Grabovich M."/>
            <person name="Vincze T."/>
            <person name="Roberts R.J."/>
        </authorList>
    </citation>
    <scope>NUCLEOTIDE SEQUENCE [LARGE SCALE GENOMIC DNA]</scope>
    <source>
        <strain evidence="7 8">P</strain>
    </source>
</reference>
<keyword evidence="5 6" id="KW-0472">Membrane</keyword>
<evidence type="ECO:0000256" key="4">
    <source>
        <dbReference type="ARBA" id="ARBA00022989"/>
    </source>
</evidence>
<accession>A0A5C1QG09</accession>
<proteinExistence type="predicted"/>
<dbReference type="AlphaFoldDB" id="A0A5C1QG09"/>
<evidence type="ECO:0000256" key="3">
    <source>
        <dbReference type="ARBA" id="ARBA00022692"/>
    </source>
</evidence>
<dbReference type="Proteomes" id="UP000323824">
    <property type="component" value="Chromosome"/>
</dbReference>
<dbReference type="InterPro" id="IPR005538">
    <property type="entry name" value="LrgA/CidA"/>
</dbReference>
<gene>
    <name evidence="7" type="ORF">EW093_16910</name>
</gene>
<organism evidence="7 8">
    <name type="scientific">Thiospirochaeta perfilievii</name>
    <dbReference type="NCBI Taxonomy" id="252967"/>
    <lineage>
        <taxon>Bacteria</taxon>
        <taxon>Pseudomonadati</taxon>
        <taxon>Spirochaetota</taxon>
        <taxon>Spirochaetia</taxon>
        <taxon>Spirochaetales</taxon>
        <taxon>Spirochaetaceae</taxon>
        <taxon>Thiospirochaeta</taxon>
    </lineage>
</organism>
<feature type="transmembrane region" description="Helical" evidence="6">
    <location>
        <begin position="88"/>
        <end position="110"/>
    </location>
</feature>
<keyword evidence="2" id="KW-1003">Cell membrane</keyword>
<evidence type="ECO:0000256" key="1">
    <source>
        <dbReference type="ARBA" id="ARBA00004651"/>
    </source>
</evidence>
<evidence type="ECO:0000256" key="5">
    <source>
        <dbReference type="ARBA" id="ARBA00023136"/>
    </source>
</evidence>
<evidence type="ECO:0000256" key="6">
    <source>
        <dbReference type="SAM" id="Phobius"/>
    </source>
</evidence>
<protein>
    <submittedName>
        <fullName evidence="7">CidA/LrgA family protein</fullName>
    </submittedName>
</protein>